<keyword evidence="1" id="KW-0472">Membrane</keyword>
<protein>
    <submittedName>
        <fullName evidence="2">Uncharacterized protein</fullName>
    </submittedName>
</protein>
<feature type="transmembrane region" description="Helical" evidence="1">
    <location>
        <begin position="43"/>
        <end position="62"/>
    </location>
</feature>
<feature type="transmembrane region" description="Helical" evidence="1">
    <location>
        <begin position="82"/>
        <end position="106"/>
    </location>
</feature>
<evidence type="ECO:0000313" key="3">
    <source>
        <dbReference type="Proteomes" id="UP000287233"/>
    </source>
</evidence>
<feature type="transmembrane region" description="Helical" evidence="1">
    <location>
        <begin position="155"/>
        <end position="175"/>
    </location>
</feature>
<dbReference type="EMBL" id="CP034928">
    <property type="protein sequence ID" value="QAA75818.1"/>
    <property type="molecule type" value="Genomic_DNA"/>
</dbReference>
<evidence type="ECO:0000256" key="1">
    <source>
        <dbReference type="SAM" id="Phobius"/>
    </source>
</evidence>
<dbReference type="Proteomes" id="UP000287233">
    <property type="component" value="Chromosome"/>
</dbReference>
<feature type="transmembrane region" description="Helical" evidence="1">
    <location>
        <begin position="112"/>
        <end position="134"/>
    </location>
</feature>
<accession>A0A410FSB7</accession>
<organism evidence="2 3">
    <name type="scientific">Bipolaricaulis sibiricus</name>
    <dbReference type="NCBI Taxonomy" id="2501609"/>
    <lineage>
        <taxon>Bacteria</taxon>
        <taxon>Candidatus Bipolaricaulota</taxon>
        <taxon>Candidatus Bipolaricaulia</taxon>
        <taxon>Candidatus Bipolaricaulales</taxon>
        <taxon>Candidatus Bipolaricaulaceae</taxon>
        <taxon>Candidatus Bipolaricaulis</taxon>
    </lineage>
</organism>
<gene>
    <name evidence="2" type="ORF">BIP78_0050</name>
</gene>
<dbReference type="AlphaFoldDB" id="A0A410FSB7"/>
<name>A0A410FSB7_BIPS1</name>
<sequence>MKSKKAELAWGLLFGVVFGFLLHKGGATSYDVILGQLLLTDFAVLKIMLSAVVVGAVGIHLLQRAGRVKLSPKGGSWGKNAVGGLIFGVGFAMLGYCPGTIAGAIGNGRLDALVGGLPGILLGSWLFAVVYPRVQNGLLRTGAFPKGTLPELLRLPRWATIGLLTVLLTGLLYLVERAEL</sequence>
<keyword evidence="1" id="KW-1133">Transmembrane helix</keyword>
<evidence type="ECO:0000313" key="2">
    <source>
        <dbReference type="EMBL" id="QAA75818.1"/>
    </source>
</evidence>
<dbReference type="Pfam" id="PF04143">
    <property type="entry name" value="Sulf_transp"/>
    <property type="match status" value="1"/>
</dbReference>
<dbReference type="KEGG" id="bih:BIP78_0050"/>
<proteinExistence type="predicted"/>
<keyword evidence="1" id="KW-0812">Transmembrane</keyword>
<reference evidence="3" key="1">
    <citation type="submission" date="2018-12" db="EMBL/GenBank/DDBJ databases">
        <title>Complete genome sequence of an uncultured bacterium of the candidate phylum Bipolaricaulota.</title>
        <authorList>
            <person name="Kadnikov V.V."/>
            <person name="Mardanov A.V."/>
            <person name="Beletsky A.V."/>
            <person name="Frank Y.A."/>
            <person name="Karnachuk O.V."/>
            <person name="Ravin N.V."/>
        </authorList>
    </citation>
    <scope>NUCLEOTIDE SEQUENCE [LARGE SCALE GENOMIC DNA]</scope>
</reference>
<dbReference type="InterPro" id="IPR007272">
    <property type="entry name" value="Sulf_transp_TsuA/YedE"/>
</dbReference>